<dbReference type="InterPro" id="IPR007804">
    <property type="entry name" value="GvpG"/>
</dbReference>
<proteinExistence type="predicted"/>
<comment type="caution">
    <text evidence="1">The sequence shown here is derived from an EMBL/GenBank/DDBJ whole genome shotgun (WGS) entry which is preliminary data.</text>
</comment>
<accession>A0ABP6GEC0</accession>
<name>A0ABP6GEC0_9ACTN</name>
<dbReference type="RefSeq" id="WP_344448627.1">
    <property type="nucleotide sequence ID" value="NZ_BAAATZ010000003.1"/>
</dbReference>
<reference evidence="2" key="1">
    <citation type="journal article" date="2019" name="Int. J. Syst. Evol. Microbiol.">
        <title>The Global Catalogue of Microorganisms (GCM) 10K type strain sequencing project: providing services to taxonomists for standard genome sequencing and annotation.</title>
        <authorList>
            <consortium name="The Broad Institute Genomics Platform"/>
            <consortium name="The Broad Institute Genome Sequencing Center for Infectious Disease"/>
            <person name="Wu L."/>
            <person name="Ma J."/>
        </authorList>
    </citation>
    <scope>NUCLEOTIDE SEQUENCE [LARGE SCALE GENOMIC DNA]</scope>
    <source>
        <strain evidence="2">JCM 8201</strain>
    </source>
</reference>
<dbReference type="Pfam" id="PF05120">
    <property type="entry name" value="GvpG"/>
    <property type="match status" value="1"/>
</dbReference>
<dbReference type="EMBL" id="BAAATZ010000003">
    <property type="protein sequence ID" value="GAA2719972.1"/>
    <property type="molecule type" value="Genomic_DNA"/>
</dbReference>
<evidence type="ECO:0000313" key="2">
    <source>
        <dbReference type="Proteomes" id="UP001501842"/>
    </source>
</evidence>
<sequence>MGLISGLLTFPLAPVRGVMWLAERIQEEAERQMYDPAEVRRRLSEIDRARASGELSEDEAADLQNELLSRMVSGRAGGRS</sequence>
<dbReference type="Proteomes" id="UP001501842">
    <property type="component" value="Unassembled WGS sequence"/>
</dbReference>
<keyword evidence="2" id="KW-1185">Reference proteome</keyword>
<organism evidence="1 2">
    <name type="scientific">Actinocorallia aurantiaca</name>
    <dbReference type="NCBI Taxonomy" id="46204"/>
    <lineage>
        <taxon>Bacteria</taxon>
        <taxon>Bacillati</taxon>
        <taxon>Actinomycetota</taxon>
        <taxon>Actinomycetes</taxon>
        <taxon>Streptosporangiales</taxon>
        <taxon>Thermomonosporaceae</taxon>
        <taxon>Actinocorallia</taxon>
    </lineage>
</organism>
<evidence type="ECO:0000313" key="1">
    <source>
        <dbReference type="EMBL" id="GAA2719972.1"/>
    </source>
</evidence>
<gene>
    <name evidence="1" type="ORF">GCM10010439_06830</name>
</gene>
<protein>
    <submittedName>
        <fullName evidence="1">Gas vesicle protein GvpG</fullName>
    </submittedName>
</protein>